<dbReference type="GO" id="GO:0016020">
    <property type="term" value="C:membrane"/>
    <property type="evidence" value="ECO:0007669"/>
    <property type="project" value="InterPro"/>
</dbReference>
<gene>
    <name evidence="4" type="ORF">UFOPK3401_01147</name>
</gene>
<dbReference type="SUPFAM" id="SSF53850">
    <property type="entry name" value="Periplasmic binding protein-like II"/>
    <property type="match status" value="1"/>
</dbReference>
<dbReference type="CDD" id="cd01004">
    <property type="entry name" value="PBP2_MidA_like"/>
    <property type="match status" value="1"/>
</dbReference>
<feature type="domain" description="Solute-binding protein family 3/N-terminal" evidence="2">
    <location>
        <begin position="55"/>
        <end position="279"/>
    </location>
</feature>
<dbReference type="GO" id="GO:0015276">
    <property type="term" value="F:ligand-gated monoatomic ion channel activity"/>
    <property type="evidence" value="ECO:0007669"/>
    <property type="project" value="InterPro"/>
</dbReference>
<dbReference type="Pfam" id="PF00497">
    <property type="entry name" value="SBP_bac_3"/>
    <property type="match status" value="1"/>
</dbReference>
<dbReference type="InterPro" id="IPR001320">
    <property type="entry name" value="Iontro_rcpt_C"/>
</dbReference>
<evidence type="ECO:0000259" key="3">
    <source>
        <dbReference type="SMART" id="SM00079"/>
    </source>
</evidence>
<dbReference type="SMART" id="SM00079">
    <property type="entry name" value="PBPe"/>
    <property type="match status" value="1"/>
</dbReference>
<accession>A0A6J7E513</accession>
<dbReference type="PANTHER" id="PTHR35936:SF17">
    <property type="entry name" value="ARGININE-BINDING EXTRACELLULAR PROTEIN ARTP"/>
    <property type="match status" value="1"/>
</dbReference>
<dbReference type="Gene3D" id="3.40.190.10">
    <property type="entry name" value="Periplasmic binding protein-like II"/>
    <property type="match status" value="2"/>
</dbReference>
<dbReference type="InterPro" id="IPR001638">
    <property type="entry name" value="Solute-binding_3/MltF_N"/>
</dbReference>
<evidence type="ECO:0000259" key="2">
    <source>
        <dbReference type="SMART" id="SM00062"/>
    </source>
</evidence>
<dbReference type="EMBL" id="CAFBLM010000056">
    <property type="protein sequence ID" value="CAB4877138.1"/>
    <property type="molecule type" value="Genomic_DNA"/>
</dbReference>
<name>A0A6J7E513_9ZZZZ</name>
<dbReference type="AlphaFoldDB" id="A0A6J7E513"/>
<organism evidence="4">
    <name type="scientific">freshwater metagenome</name>
    <dbReference type="NCBI Taxonomy" id="449393"/>
    <lineage>
        <taxon>unclassified sequences</taxon>
        <taxon>metagenomes</taxon>
        <taxon>ecological metagenomes</taxon>
    </lineage>
</organism>
<evidence type="ECO:0000256" key="1">
    <source>
        <dbReference type="ARBA" id="ARBA00022729"/>
    </source>
</evidence>
<protein>
    <submittedName>
        <fullName evidence="4">Unannotated protein</fullName>
    </submittedName>
</protein>
<reference evidence="4" key="1">
    <citation type="submission" date="2020-05" db="EMBL/GenBank/DDBJ databases">
        <authorList>
            <person name="Chiriac C."/>
            <person name="Salcher M."/>
            <person name="Ghai R."/>
            <person name="Kavagutti S V."/>
        </authorList>
    </citation>
    <scope>NUCLEOTIDE SEQUENCE</scope>
</reference>
<feature type="domain" description="Ionotropic glutamate receptor C-terminal" evidence="3">
    <location>
        <begin position="55"/>
        <end position="279"/>
    </location>
</feature>
<keyword evidence="1" id="KW-0732">Signal</keyword>
<sequence>MKRSTMQVCTAVLFVALASALAGCGGSKTPTATPTTAVKDAALAAQVSTELRGRTLTVGTDAALPPSEFLDPGSKEFVGSDIDLMNAIASVLDLRIAYKNVPFATIVQGVQKGAFDLGISSIYDTQAREESVDFATYFQAGGGIYVKTGTELSTTSQLCGKTVEVLAGTVYVDTLKTLTANCREGDDITIRQVPRQADATNDVLSGKAFASLIDEPVARWIVKQSGAKLAVVGPALGVKPYGIAVAKDSGLAEPLTAAINALIKQGTYGAILQKWGLSSDAIKESVVNGAIE</sequence>
<dbReference type="PROSITE" id="PS51257">
    <property type="entry name" value="PROKAR_LIPOPROTEIN"/>
    <property type="match status" value="1"/>
</dbReference>
<proteinExistence type="predicted"/>
<evidence type="ECO:0000313" key="4">
    <source>
        <dbReference type="EMBL" id="CAB4877138.1"/>
    </source>
</evidence>
<dbReference type="PANTHER" id="PTHR35936">
    <property type="entry name" value="MEMBRANE-BOUND LYTIC MUREIN TRANSGLYCOSYLASE F"/>
    <property type="match status" value="1"/>
</dbReference>
<dbReference type="SMART" id="SM00062">
    <property type="entry name" value="PBPb"/>
    <property type="match status" value="1"/>
</dbReference>